<reference evidence="2 3" key="1">
    <citation type="submission" date="2016-04" db="EMBL/GenBank/DDBJ databases">
        <title>Evolutionary innovation and constraint leading to complex multicellularity in the Ascomycota.</title>
        <authorList>
            <person name="Cisse O."/>
            <person name="Nguyen A."/>
            <person name="Hewitt D.A."/>
            <person name="Jedd G."/>
            <person name="Stajich J.E."/>
        </authorList>
    </citation>
    <scope>NUCLEOTIDE SEQUENCE [LARGE SCALE GENOMIC DNA]</scope>
    <source>
        <strain evidence="2 3">DAH-3</strain>
    </source>
</reference>
<accession>A0A1U7LTV6</accession>
<evidence type="ECO:0000256" key="1">
    <source>
        <dbReference type="SAM" id="MobiDB-lite"/>
    </source>
</evidence>
<feature type="region of interest" description="Disordered" evidence="1">
    <location>
        <begin position="1"/>
        <end position="63"/>
    </location>
</feature>
<dbReference type="EMBL" id="LXFE01000241">
    <property type="protein sequence ID" value="OLL26097.1"/>
    <property type="molecule type" value="Genomic_DNA"/>
</dbReference>
<gene>
    <name evidence="2" type="ORF">NEOLI_002519</name>
</gene>
<keyword evidence="3" id="KW-1185">Reference proteome</keyword>
<feature type="region of interest" description="Disordered" evidence="1">
    <location>
        <begin position="164"/>
        <end position="202"/>
    </location>
</feature>
<organism evidence="2 3">
    <name type="scientific">Neolecta irregularis (strain DAH-3)</name>
    <dbReference type="NCBI Taxonomy" id="1198029"/>
    <lineage>
        <taxon>Eukaryota</taxon>
        <taxon>Fungi</taxon>
        <taxon>Dikarya</taxon>
        <taxon>Ascomycota</taxon>
        <taxon>Taphrinomycotina</taxon>
        <taxon>Neolectales</taxon>
        <taxon>Neolectaceae</taxon>
        <taxon>Neolecta</taxon>
    </lineage>
</organism>
<sequence>MMAANQGYSYNPGAGARPGASSDGYLLAPQPGAAYSYVPPPHAPSPSLSPQTASLHSPVLGPRAESERRQIAAVLALNDDLIHASVELAASADRSEAEKASVRSDLLERIAANLQFLTALADRRSPGSEMLPVRPPAILNAPASVPRLAKSYAQLQMLFGGESSSSLLRPQRRPLSPPVQSRHGSFSSSSSTSNNTTTASTIPIHVTTPSTFAYSSHGLQQQQQQQHQQQQQQQQQQYSQMQMAYSQLHPPQNHWTNSGLQ</sequence>
<dbReference type="AlphaFoldDB" id="A0A1U7LTV6"/>
<name>A0A1U7LTV6_NEOID</name>
<evidence type="ECO:0000313" key="3">
    <source>
        <dbReference type="Proteomes" id="UP000186594"/>
    </source>
</evidence>
<evidence type="ECO:0000313" key="2">
    <source>
        <dbReference type="EMBL" id="OLL26097.1"/>
    </source>
</evidence>
<proteinExistence type="predicted"/>
<feature type="compositionally biased region" description="Low complexity" evidence="1">
    <location>
        <begin position="220"/>
        <end position="247"/>
    </location>
</feature>
<comment type="caution">
    <text evidence="2">The sequence shown here is derived from an EMBL/GenBank/DDBJ whole genome shotgun (WGS) entry which is preliminary data.</text>
</comment>
<protein>
    <submittedName>
        <fullName evidence="2">Uncharacterized protein</fullName>
    </submittedName>
</protein>
<dbReference type="Proteomes" id="UP000186594">
    <property type="component" value="Unassembled WGS sequence"/>
</dbReference>
<feature type="compositionally biased region" description="Polar residues" evidence="1">
    <location>
        <begin position="249"/>
        <end position="261"/>
    </location>
</feature>
<feature type="compositionally biased region" description="Low complexity" evidence="1">
    <location>
        <begin position="178"/>
        <end position="201"/>
    </location>
</feature>
<feature type="region of interest" description="Disordered" evidence="1">
    <location>
        <begin position="214"/>
        <end position="261"/>
    </location>
</feature>